<geneLocation type="mitochondrion" evidence="9"/>
<sequence length="450" mass="51343">MYLIYILLLISLFITFFEFYKLKKISFLINIFILYLIIEISVNFEIWHLVFLSNELWRNIIMFVVFLSFIIVLNLIKDLKFEVVFLNIMVLMGSMMIITCDNLIVIYLGLELQTFSLFILISKNRVSLKGSEAALKYFILGALSSGLFLLGISFIFSNGSSLNLRDLYLTVTMDKNLIQISSFLICLSLFFKLALFPLHFWVADIYEGSSWDVISLLSTIPKISVLSIVLQMINYSSFFIICGVISIILGTIGAMNQTKVKRLLAYSGIGHMGFIILGFGLLTNQGLEASFIYLFIYIFTILGIFSLIYGTLFTKNYFIVELGGLNLINKLIAFSWLVFFLSIAGIPPFAGFINKWLILLALVNSNYLVPVLIGVLFSAIAAGYYLRVVKITYFQKTSSYISWENILKPKFELNPTLSFITGISIYLSVFLIIHPSSIFIPFYMGFNYFF</sequence>
<dbReference type="AlphaFoldDB" id="G9ISV1"/>
<keyword evidence="3 7" id="KW-0812">Transmembrane</keyword>
<feature type="transmembrane region" description="Helical" evidence="7">
    <location>
        <begin position="83"/>
        <end position="98"/>
    </location>
</feature>
<evidence type="ECO:0000256" key="6">
    <source>
        <dbReference type="ARBA" id="ARBA00049551"/>
    </source>
</evidence>
<keyword evidence="9" id="KW-0560">Oxidoreductase</keyword>
<feature type="domain" description="NADH:quinone oxidoreductase/Mrp antiporter transmembrane" evidence="8">
    <location>
        <begin position="101"/>
        <end position="380"/>
    </location>
</feature>
<feature type="transmembrane region" description="Helical" evidence="7">
    <location>
        <begin position="134"/>
        <end position="157"/>
    </location>
</feature>
<evidence type="ECO:0000256" key="7">
    <source>
        <dbReference type="SAM" id="Phobius"/>
    </source>
</evidence>
<reference evidence="9" key="1">
    <citation type="journal article" date="2012" name="Genome Biol. Evol.">
        <title>Evolution of linear mitochondrial genomes in medusozoan cnidarians.</title>
        <authorList>
            <person name="Kayal E."/>
            <person name="Bentlage B."/>
            <person name="Collins A.G."/>
            <person name="Kayal M."/>
            <person name="Pirro S."/>
            <person name="Lavrov D.V."/>
        </authorList>
    </citation>
    <scope>NUCLEOTIDE SEQUENCE</scope>
</reference>
<dbReference type="Pfam" id="PF00361">
    <property type="entry name" value="Proton_antipo_M"/>
    <property type="match status" value="1"/>
</dbReference>
<feature type="transmembrane region" description="Helical" evidence="7">
    <location>
        <begin position="263"/>
        <end position="283"/>
    </location>
</feature>
<comment type="subcellular location">
    <subcellularLocation>
        <location evidence="1">Membrane</location>
        <topology evidence="1">Multi-pass membrane protein</topology>
    </subcellularLocation>
</comment>
<comment type="catalytic activity">
    <reaction evidence="6">
        <text>a ubiquinone + NADH + 5 H(+)(in) = a ubiquinol + NAD(+) + 4 H(+)(out)</text>
        <dbReference type="Rhea" id="RHEA:29091"/>
        <dbReference type="Rhea" id="RHEA-COMP:9565"/>
        <dbReference type="Rhea" id="RHEA-COMP:9566"/>
        <dbReference type="ChEBI" id="CHEBI:15378"/>
        <dbReference type="ChEBI" id="CHEBI:16389"/>
        <dbReference type="ChEBI" id="CHEBI:17976"/>
        <dbReference type="ChEBI" id="CHEBI:57540"/>
        <dbReference type="ChEBI" id="CHEBI:57945"/>
        <dbReference type="EC" id="7.1.1.2"/>
    </reaction>
</comment>
<feature type="transmembrane region" description="Helical" evidence="7">
    <location>
        <begin position="6"/>
        <end position="22"/>
    </location>
</feature>
<accession>G9ISV1</accession>
<feature type="transmembrane region" description="Helical" evidence="7">
    <location>
        <begin position="177"/>
        <end position="201"/>
    </location>
</feature>
<organism evidence="9">
    <name type="scientific">Nemopsis bachei</name>
    <dbReference type="NCBI Taxonomy" id="1104537"/>
    <lineage>
        <taxon>Eukaryota</taxon>
        <taxon>Metazoa</taxon>
        <taxon>Cnidaria</taxon>
        <taxon>Hydrozoa</taxon>
        <taxon>Hydroidolina</taxon>
        <taxon>Anthoathecata</taxon>
        <taxon>Filifera</taxon>
        <taxon>Bougainvilliidae</taxon>
        <taxon>Nemopsis</taxon>
    </lineage>
</organism>
<evidence type="ECO:0000256" key="4">
    <source>
        <dbReference type="ARBA" id="ARBA00022989"/>
    </source>
</evidence>
<dbReference type="GO" id="GO:0008137">
    <property type="term" value="F:NADH dehydrogenase (ubiquinone) activity"/>
    <property type="evidence" value="ECO:0007669"/>
    <property type="project" value="UniProtKB-EC"/>
</dbReference>
<feature type="transmembrane region" description="Helical" evidence="7">
    <location>
        <begin position="29"/>
        <end position="50"/>
    </location>
</feature>
<feature type="transmembrane region" description="Helical" evidence="7">
    <location>
        <begin position="331"/>
        <end position="353"/>
    </location>
</feature>
<evidence type="ECO:0000259" key="8">
    <source>
        <dbReference type="Pfam" id="PF00361"/>
    </source>
</evidence>
<gene>
    <name evidence="9" type="primary">nad2</name>
</gene>
<keyword evidence="4 7" id="KW-1133">Transmembrane helix</keyword>
<proteinExistence type="predicted"/>
<dbReference type="GO" id="GO:0016491">
    <property type="term" value="F:oxidoreductase activity"/>
    <property type="evidence" value="ECO:0007669"/>
    <property type="project" value="UniProtKB-KW"/>
</dbReference>
<evidence type="ECO:0000256" key="2">
    <source>
        <dbReference type="ARBA" id="ARBA00012944"/>
    </source>
</evidence>
<feature type="transmembrane region" description="Helical" evidence="7">
    <location>
        <begin position="289"/>
        <end position="310"/>
    </location>
</feature>
<protein>
    <recommendedName>
        <fullName evidence="2">NADH:ubiquinone reductase (H(+)-translocating)</fullName>
        <ecNumber evidence="2">7.1.1.2</ecNumber>
    </recommendedName>
</protein>
<evidence type="ECO:0000313" key="9">
    <source>
        <dbReference type="EMBL" id="AER54600.1"/>
    </source>
</evidence>
<evidence type="ECO:0000256" key="1">
    <source>
        <dbReference type="ARBA" id="ARBA00004141"/>
    </source>
</evidence>
<dbReference type="GO" id="GO:0016020">
    <property type="term" value="C:membrane"/>
    <property type="evidence" value="ECO:0007669"/>
    <property type="project" value="UniProtKB-SubCell"/>
</dbReference>
<keyword evidence="5 7" id="KW-0472">Membrane</keyword>
<dbReference type="PANTHER" id="PTHR22773">
    <property type="entry name" value="NADH DEHYDROGENASE"/>
    <property type="match status" value="1"/>
</dbReference>
<feature type="transmembrane region" description="Helical" evidence="7">
    <location>
        <begin position="238"/>
        <end position="256"/>
    </location>
</feature>
<evidence type="ECO:0000256" key="3">
    <source>
        <dbReference type="ARBA" id="ARBA00022692"/>
    </source>
</evidence>
<evidence type="ECO:0000256" key="5">
    <source>
        <dbReference type="ARBA" id="ARBA00023136"/>
    </source>
</evidence>
<keyword evidence="9" id="KW-0496">Mitochondrion</keyword>
<feature type="transmembrane region" description="Helical" evidence="7">
    <location>
        <begin position="56"/>
        <end position="76"/>
    </location>
</feature>
<dbReference type="EMBL" id="JN700947">
    <property type="protein sequence ID" value="AER54600.1"/>
    <property type="molecule type" value="Genomic_DNA"/>
</dbReference>
<dbReference type="InterPro" id="IPR001750">
    <property type="entry name" value="ND/Mrp_TM"/>
</dbReference>
<name>G9ISV1_9CNID</name>
<dbReference type="EC" id="7.1.1.2" evidence="2"/>
<feature type="transmembrane region" description="Helical" evidence="7">
    <location>
        <begin position="417"/>
        <end position="444"/>
    </location>
</feature>
<feature type="transmembrane region" description="Helical" evidence="7">
    <location>
        <begin position="365"/>
        <end position="386"/>
    </location>
</feature>